<sequence>MPHIYWIARTIDAFPRKRQETKHMDRKRREAQPACRVSNYNYLARSFQAESAIYSSPPVSHDLRDLTVLCALTGGFRQSYRY</sequence>
<reference evidence="1 2" key="3">
    <citation type="journal article" date="2010" name="BMC Genomics">
        <title>Transcriptome sequencing and comparative analysis of cucumber flowers with different sex types.</title>
        <authorList>
            <person name="Guo S."/>
            <person name="Zheng Y."/>
            <person name="Joung J.G."/>
            <person name="Liu S."/>
            <person name="Zhang Z."/>
            <person name="Crasta O.R."/>
            <person name="Sobral B.W."/>
            <person name="Xu Y."/>
            <person name="Huang S."/>
            <person name="Fei Z."/>
        </authorList>
    </citation>
    <scope>NUCLEOTIDE SEQUENCE [LARGE SCALE GENOMIC DNA]</scope>
    <source>
        <strain evidence="2">cv. 9930</strain>
    </source>
</reference>
<dbReference type="Proteomes" id="UP000029981">
    <property type="component" value="Chromosome 2"/>
</dbReference>
<evidence type="ECO:0000313" key="2">
    <source>
        <dbReference type="Proteomes" id="UP000029981"/>
    </source>
</evidence>
<proteinExistence type="predicted"/>
<dbReference type="AlphaFoldDB" id="A0A0A0LLL1"/>
<dbReference type="EMBL" id="CM002923">
    <property type="protein sequence ID" value="KGN62830.1"/>
    <property type="molecule type" value="Genomic_DNA"/>
</dbReference>
<gene>
    <name evidence="1" type="ORF">Csa_2G375220</name>
</gene>
<keyword evidence="2" id="KW-1185">Reference proteome</keyword>
<name>A0A0A0LLL1_CUCSA</name>
<dbReference type="Gramene" id="KGN62830">
    <property type="protein sequence ID" value="KGN62830"/>
    <property type="gene ID" value="Csa_2G375220"/>
</dbReference>
<protein>
    <submittedName>
        <fullName evidence="1">Uncharacterized protein</fullName>
    </submittedName>
</protein>
<reference evidence="1 2" key="2">
    <citation type="journal article" date="2009" name="PLoS ONE">
        <title>An integrated genetic and cytogenetic map of the cucumber genome.</title>
        <authorList>
            <person name="Ren Y."/>
            <person name="Zhang Z."/>
            <person name="Liu J."/>
            <person name="Staub J.E."/>
            <person name="Han Y."/>
            <person name="Cheng Z."/>
            <person name="Li X."/>
            <person name="Lu J."/>
            <person name="Miao H."/>
            <person name="Kang H."/>
            <person name="Xie B."/>
            <person name="Gu X."/>
            <person name="Wang X."/>
            <person name="Du Y."/>
            <person name="Jin W."/>
            <person name="Huang S."/>
        </authorList>
    </citation>
    <scope>NUCLEOTIDE SEQUENCE [LARGE SCALE GENOMIC DNA]</scope>
    <source>
        <strain evidence="2">cv. 9930</strain>
    </source>
</reference>
<evidence type="ECO:0000313" key="1">
    <source>
        <dbReference type="EMBL" id="KGN62830.1"/>
    </source>
</evidence>
<reference evidence="1 2" key="1">
    <citation type="journal article" date="2009" name="Nat. Genet.">
        <title>The genome of the cucumber, Cucumis sativus L.</title>
        <authorList>
            <person name="Huang S."/>
            <person name="Li R."/>
            <person name="Zhang Z."/>
            <person name="Li L."/>
            <person name="Gu X."/>
            <person name="Fan W."/>
            <person name="Lucas W.J."/>
            <person name="Wang X."/>
            <person name="Xie B."/>
            <person name="Ni P."/>
            <person name="Ren Y."/>
            <person name="Zhu H."/>
            <person name="Li J."/>
            <person name="Lin K."/>
            <person name="Jin W."/>
            <person name="Fei Z."/>
            <person name="Li G."/>
            <person name="Staub J."/>
            <person name="Kilian A."/>
            <person name="van der Vossen E.A."/>
            <person name="Wu Y."/>
            <person name="Guo J."/>
            <person name="He J."/>
            <person name="Jia Z."/>
            <person name="Ren Y."/>
            <person name="Tian G."/>
            <person name="Lu Y."/>
            <person name="Ruan J."/>
            <person name="Qian W."/>
            <person name="Wang M."/>
            <person name="Huang Q."/>
            <person name="Li B."/>
            <person name="Xuan Z."/>
            <person name="Cao J."/>
            <person name="Asan"/>
            <person name="Wu Z."/>
            <person name="Zhang J."/>
            <person name="Cai Q."/>
            <person name="Bai Y."/>
            <person name="Zhao B."/>
            <person name="Han Y."/>
            <person name="Li Y."/>
            <person name="Li X."/>
            <person name="Wang S."/>
            <person name="Shi Q."/>
            <person name="Liu S."/>
            <person name="Cho W.K."/>
            <person name="Kim J.Y."/>
            <person name="Xu Y."/>
            <person name="Heller-Uszynska K."/>
            <person name="Miao H."/>
            <person name="Cheng Z."/>
            <person name="Zhang S."/>
            <person name="Wu J."/>
            <person name="Yang Y."/>
            <person name="Kang H."/>
            <person name="Li M."/>
            <person name="Liang H."/>
            <person name="Ren X."/>
            <person name="Shi Z."/>
            <person name="Wen M."/>
            <person name="Jian M."/>
            <person name="Yang H."/>
            <person name="Zhang G."/>
            <person name="Yang Z."/>
            <person name="Chen R."/>
            <person name="Liu S."/>
            <person name="Li J."/>
            <person name="Ma L."/>
            <person name="Liu H."/>
            <person name="Zhou Y."/>
            <person name="Zhao J."/>
            <person name="Fang X."/>
            <person name="Li G."/>
            <person name="Fang L."/>
            <person name="Li Y."/>
            <person name="Liu D."/>
            <person name="Zheng H."/>
            <person name="Zhang Y."/>
            <person name="Qin N."/>
            <person name="Li Z."/>
            <person name="Yang G."/>
            <person name="Yang S."/>
            <person name="Bolund L."/>
            <person name="Kristiansen K."/>
            <person name="Zheng H."/>
            <person name="Li S."/>
            <person name="Zhang X."/>
            <person name="Yang H."/>
            <person name="Wang J."/>
            <person name="Sun R."/>
            <person name="Zhang B."/>
            <person name="Jiang S."/>
            <person name="Wang J."/>
            <person name="Du Y."/>
            <person name="Li S."/>
        </authorList>
    </citation>
    <scope>NUCLEOTIDE SEQUENCE [LARGE SCALE GENOMIC DNA]</scope>
    <source>
        <strain evidence="2">cv. 9930</strain>
    </source>
</reference>
<organism evidence="1 2">
    <name type="scientific">Cucumis sativus</name>
    <name type="common">Cucumber</name>
    <dbReference type="NCBI Taxonomy" id="3659"/>
    <lineage>
        <taxon>Eukaryota</taxon>
        <taxon>Viridiplantae</taxon>
        <taxon>Streptophyta</taxon>
        <taxon>Embryophyta</taxon>
        <taxon>Tracheophyta</taxon>
        <taxon>Spermatophyta</taxon>
        <taxon>Magnoliopsida</taxon>
        <taxon>eudicotyledons</taxon>
        <taxon>Gunneridae</taxon>
        <taxon>Pentapetalae</taxon>
        <taxon>rosids</taxon>
        <taxon>fabids</taxon>
        <taxon>Cucurbitales</taxon>
        <taxon>Cucurbitaceae</taxon>
        <taxon>Benincaseae</taxon>
        <taxon>Cucumis</taxon>
    </lineage>
</organism>
<accession>A0A0A0LLL1</accession>
<reference evidence="1 2" key="4">
    <citation type="journal article" date="2011" name="BMC Genomics">
        <title>RNA-Seq improves annotation of protein-coding genes in the cucumber genome.</title>
        <authorList>
            <person name="Li Z."/>
            <person name="Zhang Z."/>
            <person name="Yan P."/>
            <person name="Huang S."/>
            <person name="Fei Z."/>
            <person name="Lin K."/>
        </authorList>
    </citation>
    <scope>NUCLEOTIDE SEQUENCE [LARGE SCALE GENOMIC DNA]</scope>
    <source>
        <strain evidence="2">cv. 9930</strain>
    </source>
</reference>